<dbReference type="PANTHER" id="PTHR10334">
    <property type="entry name" value="CYSTEINE-RICH SECRETORY PROTEIN-RELATED"/>
    <property type="match status" value="1"/>
</dbReference>
<evidence type="ECO:0000256" key="1">
    <source>
        <dbReference type="SAM" id="SignalP"/>
    </source>
</evidence>
<reference evidence="3" key="1">
    <citation type="submission" date="2019-11" db="UniProtKB">
        <authorList>
            <consortium name="WormBaseParasite"/>
        </authorList>
    </citation>
    <scope>IDENTIFICATION</scope>
</reference>
<evidence type="ECO:0000259" key="2">
    <source>
        <dbReference type="SMART" id="SM00198"/>
    </source>
</evidence>
<proteinExistence type="predicted"/>
<dbReference type="Gene3D" id="3.40.33.10">
    <property type="entry name" value="CAP"/>
    <property type="match status" value="1"/>
</dbReference>
<feature type="chain" id="PRO_5024409219" evidence="1">
    <location>
        <begin position="18"/>
        <end position="160"/>
    </location>
</feature>
<name>A0A5K3FM87_MESCO</name>
<dbReference type="WBParaSite" id="MCU_009427-RA">
    <property type="protein sequence ID" value="MCU_009427-RA"/>
    <property type="gene ID" value="MCU_009427"/>
</dbReference>
<feature type="domain" description="SCP" evidence="2">
    <location>
        <begin position="23"/>
        <end position="160"/>
    </location>
</feature>
<keyword evidence="1" id="KW-0732">Signal</keyword>
<dbReference type="AlphaFoldDB" id="A0A5K3FM87"/>
<feature type="signal peptide" evidence="1">
    <location>
        <begin position="1"/>
        <end position="17"/>
    </location>
</feature>
<accession>A0A5K3FM87</accession>
<dbReference type="SUPFAM" id="SSF55797">
    <property type="entry name" value="PR-1-like"/>
    <property type="match status" value="1"/>
</dbReference>
<organism evidence="3">
    <name type="scientific">Mesocestoides corti</name>
    <name type="common">Flatworm</name>
    <dbReference type="NCBI Taxonomy" id="53468"/>
    <lineage>
        <taxon>Eukaryota</taxon>
        <taxon>Metazoa</taxon>
        <taxon>Spiralia</taxon>
        <taxon>Lophotrochozoa</taxon>
        <taxon>Platyhelminthes</taxon>
        <taxon>Cestoda</taxon>
        <taxon>Eucestoda</taxon>
        <taxon>Cyclophyllidea</taxon>
        <taxon>Mesocestoididae</taxon>
        <taxon>Mesocestoides</taxon>
    </lineage>
</organism>
<protein>
    <submittedName>
        <fullName evidence="3">SCP domain-containing protein</fullName>
    </submittedName>
</protein>
<dbReference type="InterPro" id="IPR035940">
    <property type="entry name" value="CAP_sf"/>
</dbReference>
<dbReference type="InterPro" id="IPR001283">
    <property type="entry name" value="CRISP-related"/>
</dbReference>
<dbReference type="PRINTS" id="PR00837">
    <property type="entry name" value="V5TPXLIKE"/>
</dbReference>
<evidence type="ECO:0000313" key="3">
    <source>
        <dbReference type="WBParaSite" id="MCU_009427-RA"/>
    </source>
</evidence>
<sequence length="160" mass="17938">MLKKITCLLALAWCLAAEVPSEDDRKVIAEEHTKIRENVEPTASNMLMMAYSMELEGLADKWANKCTLEKPDAGKDVEYANTSITTDFTENKTYAEMIEKFGQQSYFYNYSTNKCKVPCSSYIQAVWADSKEVGCATNKCPGILPSQKADTLFICVYKPA</sequence>
<dbReference type="SMART" id="SM00198">
    <property type="entry name" value="SCP"/>
    <property type="match status" value="1"/>
</dbReference>
<dbReference type="Pfam" id="PF00188">
    <property type="entry name" value="CAP"/>
    <property type="match status" value="1"/>
</dbReference>
<dbReference type="InterPro" id="IPR014044">
    <property type="entry name" value="CAP_dom"/>
</dbReference>